<evidence type="ECO:0000256" key="1">
    <source>
        <dbReference type="ARBA" id="ARBA00005495"/>
    </source>
</evidence>
<dbReference type="GO" id="GO:0016846">
    <property type="term" value="F:carbon-sulfur lyase activity"/>
    <property type="evidence" value="ECO:0007669"/>
    <property type="project" value="InterPro"/>
</dbReference>
<dbReference type="InterPro" id="IPR011057">
    <property type="entry name" value="Mss4-like_sf"/>
</dbReference>
<dbReference type="SUPFAM" id="SSF48264">
    <property type="entry name" value="Cytochrome P450"/>
    <property type="match status" value="1"/>
</dbReference>
<dbReference type="CDD" id="cd02440">
    <property type="entry name" value="AdoMet_MTases"/>
    <property type="match status" value="1"/>
</dbReference>
<protein>
    <submittedName>
        <fullName evidence="8">Dihydrolipoamide succinyltransferase</fullName>
    </submittedName>
</protein>
<keyword evidence="2" id="KW-0349">Heme</keyword>
<dbReference type="GO" id="GO:0005506">
    <property type="term" value="F:iron ion binding"/>
    <property type="evidence" value="ECO:0007669"/>
    <property type="project" value="InterPro"/>
</dbReference>
<dbReference type="Pfam" id="PF04828">
    <property type="entry name" value="GFA"/>
    <property type="match status" value="1"/>
</dbReference>
<evidence type="ECO:0000313" key="8">
    <source>
        <dbReference type="EMBL" id="KAJ6445337.1"/>
    </source>
</evidence>
<dbReference type="Gene3D" id="3.40.50.150">
    <property type="entry name" value="Vaccinia Virus protein VP39"/>
    <property type="match status" value="1"/>
</dbReference>
<keyword evidence="3" id="KW-0479">Metal-binding</keyword>
<dbReference type="GO" id="GO:0004497">
    <property type="term" value="F:monooxygenase activity"/>
    <property type="evidence" value="ECO:0007669"/>
    <property type="project" value="InterPro"/>
</dbReference>
<evidence type="ECO:0000256" key="3">
    <source>
        <dbReference type="ARBA" id="ARBA00022723"/>
    </source>
</evidence>
<dbReference type="InterPro" id="IPR001128">
    <property type="entry name" value="Cyt_P450"/>
</dbReference>
<dbReference type="InterPro" id="IPR036396">
    <property type="entry name" value="Cyt_P450_sf"/>
</dbReference>
<dbReference type="Proteomes" id="UP001163105">
    <property type="component" value="Unassembled WGS sequence"/>
</dbReference>
<reference evidence="8" key="1">
    <citation type="submission" date="2023-01" db="EMBL/GenBank/DDBJ databases">
        <title>The growth and conidiation of Purpureocillium lavendulum are regulated by nitrogen source and histone H3K14 acetylation.</title>
        <authorList>
            <person name="Tang P."/>
            <person name="Han J."/>
            <person name="Zhang C."/>
            <person name="Tang P."/>
            <person name="Qi F."/>
            <person name="Zhang K."/>
            <person name="Liang L."/>
        </authorList>
    </citation>
    <scope>NUCLEOTIDE SEQUENCE</scope>
    <source>
        <strain evidence="8">YMF1.00683</strain>
    </source>
</reference>
<dbReference type="EMBL" id="JAQHRD010000001">
    <property type="protein sequence ID" value="KAJ6445337.1"/>
    <property type="molecule type" value="Genomic_DNA"/>
</dbReference>
<accession>A0AB34G3P1</accession>
<dbReference type="PRINTS" id="PR00385">
    <property type="entry name" value="P450"/>
</dbReference>
<dbReference type="Gene3D" id="1.10.630.10">
    <property type="entry name" value="Cytochrome P450"/>
    <property type="match status" value="1"/>
</dbReference>
<name>A0AB34G3P1_9HYPO</name>
<evidence type="ECO:0000259" key="7">
    <source>
        <dbReference type="PROSITE" id="PS51891"/>
    </source>
</evidence>
<feature type="domain" description="CENP-V/GFA" evidence="7">
    <location>
        <begin position="197"/>
        <end position="317"/>
    </location>
</feature>
<dbReference type="PROSITE" id="PS51891">
    <property type="entry name" value="CENP_V_GFA"/>
    <property type="match status" value="2"/>
</dbReference>
<comment type="similarity">
    <text evidence="1">Belongs to the Gfa family.</text>
</comment>
<dbReference type="PANTHER" id="PTHR24305">
    <property type="entry name" value="CYTOCHROME P450"/>
    <property type="match status" value="1"/>
</dbReference>
<evidence type="ECO:0000256" key="4">
    <source>
        <dbReference type="ARBA" id="ARBA00022833"/>
    </source>
</evidence>
<keyword evidence="4" id="KW-0862">Zinc</keyword>
<proteinExistence type="inferred from homology"/>
<dbReference type="PANTHER" id="PTHR24305:SF168">
    <property type="entry name" value="P450, PUTATIVE (EUROFUNG)-RELATED"/>
    <property type="match status" value="1"/>
</dbReference>
<evidence type="ECO:0000256" key="6">
    <source>
        <dbReference type="SAM" id="MobiDB-lite"/>
    </source>
</evidence>
<dbReference type="Pfam" id="PF00067">
    <property type="entry name" value="p450"/>
    <property type="match status" value="1"/>
</dbReference>
<feature type="domain" description="CENP-V/GFA" evidence="7">
    <location>
        <begin position="63"/>
        <end position="170"/>
    </location>
</feature>
<evidence type="ECO:0000256" key="5">
    <source>
        <dbReference type="ARBA" id="ARBA00023004"/>
    </source>
</evidence>
<feature type="compositionally biased region" description="Basic and acidic residues" evidence="6">
    <location>
        <begin position="23"/>
        <end position="38"/>
    </location>
</feature>
<feature type="compositionally biased region" description="Polar residues" evidence="6">
    <location>
        <begin position="424"/>
        <end position="446"/>
    </location>
</feature>
<comment type="caution">
    <text evidence="8">The sequence shown here is derived from an EMBL/GenBank/DDBJ whole genome shotgun (WGS) entry which is preliminary data.</text>
</comment>
<keyword evidence="5" id="KW-0408">Iron</keyword>
<dbReference type="Gene3D" id="2.170.150.70">
    <property type="match status" value="2"/>
</dbReference>
<dbReference type="SUPFAM" id="SSF53335">
    <property type="entry name" value="S-adenosyl-L-methionine-dependent methyltransferases"/>
    <property type="match status" value="1"/>
</dbReference>
<feature type="region of interest" description="Disordered" evidence="6">
    <location>
        <begin position="1"/>
        <end position="43"/>
    </location>
</feature>
<evidence type="ECO:0000313" key="9">
    <source>
        <dbReference type="Proteomes" id="UP001163105"/>
    </source>
</evidence>
<feature type="compositionally biased region" description="Low complexity" evidence="6">
    <location>
        <begin position="447"/>
        <end position="461"/>
    </location>
</feature>
<dbReference type="Pfam" id="PF13489">
    <property type="entry name" value="Methyltransf_23"/>
    <property type="match status" value="1"/>
</dbReference>
<organism evidence="8 9">
    <name type="scientific">Purpureocillium lavendulum</name>
    <dbReference type="NCBI Taxonomy" id="1247861"/>
    <lineage>
        <taxon>Eukaryota</taxon>
        <taxon>Fungi</taxon>
        <taxon>Dikarya</taxon>
        <taxon>Ascomycota</taxon>
        <taxon>Pezizomycotina</taxon>
        <taxon>Sordariomycetes</taxon>
        <taxon>Hypocreomycetidae</taxon>
        <taxon>Hypocreales</taxon>
        <taxon>Ophiocordycipitaceae</taxon>
        <taxon>Purpureocillium</taxon>
    </lineage>
</organism>
<evidence type="ECO:0000256" key="2">
    <source>
        <dbReference type="ARBA" id="ARBA00022617"/>
    </source>
</evidence>
<feature type="compositionally biased region" description="Polar residues" evidence="6">
    <location>
        <begin position="1"/>
        <end position="22"/>
    </location>
</feature>
<dbReference type="InterPro" id="IPR050121">
    <property type="entry name" value="Cytochrome_P450_monoxygenase"/>
</dbReference>
<gene>
    <name evidence="8" type="ORF">O9K51_00096</name>
</gene>
<dbReference type="InterPro" id="IPR006913">
    <property type="entry name" value="CENP-V/GFA"/>
</dbReference>
<feature type="region of interest" description="Disordered" evidence="6">
    <location>
        <begin position="424"/>
        <end position="472"/>
    </location>
</feature>
<dbReference type="InterPro" id="IPR029063">
    <property type="entry name" value="SAM-dependent_MTases_sf"/>
</dbReference>
<dbReference type="GO" id="GO:0020037">
    <property type="term" value="F:heme binding"/>
    <property type="evidence" value="ECO:0007669"/>
    <property type="project" value="InterPro"/>
</dbReference>
<keyword evidence="9" id="KW-1185">Reference proteome</keyword>
<sequence>MVTTRSMKSGQKSASPQQVNSEQKPEPTRSATTKEDRAAPTMPVVVVDGEQKQTQKPPPLRTYRGNCHCKAFVYEVELPEIKTVSECNCSICHKKGYLWVFPGDGRFEIVKGTDDTLARYTFGPKKLTHRFCPTCATPVMGEFVEGNMRALNVRAIQGINTWVLEKQPYDGAALGEKYVAPEHQGPVPPAIDGHKLYTGSCHCGAVTLGFMSKPIDETFTELTAECNCSICGRNGYRWTYPSNKRVVLFASDPANLGRYSFARHVLNKTFCRICGVCMTNEYSNMTEDQRKEMGALPARGFAKSMKTQHPVNLRVFPDVDLSKLKAPKLNDGAKIISPRGSVSETPVSTANTSADNFDVSRTIFVSGPAVTQPDFTDDQLFDYLNDDSWASGTMAACPTGMEEGQNFPEATGFEIEGFSIPSDLNSTSTTGPPSSMAMSVPQPTALSSGMPSFFPMSPRSPNHNPGAASTQGGQDWTQFVHVVALCKMVRLLESHVQTKSTAVDEVMRLNQACIRDISKISAKKEYMQCRSCPALISTIMELVVTLYEDITKTQNQEHLSSSLLPKPNAPFLQFGVFELDPEEQTVIRNRIVRKEAQKCVQIIQVLKRLLESEVNTPDKASSQSLALGNCKTLTADVPHEGLGGHSGKMHHTFHDISRKYGKFARIGPTSLLVADVEFLRKVNAPKSKYHRSDWYKGSRFTPNEDTLISMTDEVEHKSLRSRMMAGYNLKKENERCESAINGQLGVMLDLIDSKYLSDPNNGKVRPLDWGYLASYFSIDSITDISFSQPLGDLKEDKDKWNFLHNTEDNLKPMSFFTIYPEILNIIPTTLMVKFLAPHPDDNSPFGMVMGFARKCARERYGPNKVEKNDMLGVFVRQGMTQHEAERTGLLQLVAGSDTVATSLRAAILYIASDPAIVRRIRAELAAAGVSPTRPTSEIISYSDARNIKYLIAVVREVLRIHPPAIATMEKQLGNEDDVLPDGRVIPARTIIALSLTTILRDPEVFGPDAELFRPERWLEDMEEERKKKMDRAHELIFGSGRFICLGREIAMMHIVKVVSEIFYRYDVNIMTPEKPWHSLAFGIFVQHDQWVKVTKRDLSREVVPLSIGVTENGKANGDLVQKVPVEVAVSSHEKLSASKYTIVDMAATMVASAKSVGQLNREWFDSMAGSAYKAGWVRDLLQQISTFLRDNVEWVAKPKEGGLRVLDYACGGGIVSMSMAPHASLLRGIDISGGMVEQYNDTARRLGLSPEQMHGIRGDLLNDAEAIDGPEFSGFDAALMSMALHHVVDPAAMVKKLAERLAPGGSLVIIDWVTHGRTPPGQTPHPASHTVTRHGFSEEEMRTMFADAGLSDFGYLLHPQRSRMPMGGEQQLFFARAKAPASNGHL</sequence>
<dbReference type="SUPFAM" id="SSF51316">
    <property type="entry name" value="Mss4-like"/>
    <property type="match status" value="2"/>
</dbReference>
<dbReference type="GO" id="GO:0016705">
    <property type="term" value="F:oxidoreductase activity, acting on paired donors, with incorporation or reduction of molecular oxygen"/>
    <property type="evidence" value="ECO:0007669"/>
    <property type="project" value="InterPro"/>
</dbReference>